<evidence type="ECO:0000313" key="1">
    <source>
        <dbReference type="EMBL" id="JAD98926.1"/>
    </source>
</evidence>
<organism evidence="1">
    <name type="scientific">Arundo donax</name>
    <name type="common">Giant reed</name>
    <name type="synonym">Donax arundinaceus</name>
    <dbReference type="NCBI Taxonomy" id="35708"/>
    <lineage>
        <taxon>Eukaryota</taxon>
        <taxon>Viridiplantae</taxon>
        <taxon>Streptophyta</taxon>
        <taxon>Embryophyta</taxon>
        <taxon>Tracheophyta</taxon>
        <taxon>Spermatophyta</taxon>
        <taxon>Magnoliopsida</taxon>
        <taxon>Liliopsida</taxon>
        <taxon>Poales</taxon>
        <taxon>Poaceae</taxon>
        <taxon>PACMAD clade</taxon>
        <taxon>Arundinoideae</taxon>
        <taxon>Arundineae</taxon>
        <taxon>Arundo</taxon>
    </lineage>
</organism>
<dbReference type="EMBL" id="GBRH01198969">
    <property type="protein sequence ID" value="JAD98926.1"/>
    <property type="molecule type" value="Transcribed_RNA"/>
</dbReference>
<proteinExistence type="predicted"/>
<protein>
    <submittedName>
        <fullName evidence="1">Uncharacterized protein</fullName>
    </submittedName>
</protein>
<dbReference type="AlphaFoldDB" id="A0A0A9EFR7"/>
<reference evidence="1" key="2">
    <citation type="journal article" date="2015" name="Data Brief">
        <title>Shoot transcriptome of the giant reed, Arundo donax.</title>
        <authorList>
            <person name="Barrero R.A."/>
            <person name="Guerrero F.D."/>
            <person name="Moolhuijzen P."/>
            <person name="Goolsby J.A."/>
            <person name="Tidwell J."/>
            <person name="Bellgard S.E."/>
            <person name="Bellgard M.I."/>
        </authorList>
    </citation>
    <scope>NUCLEOTIDE SEQUENCE</scope>
    <source>
        <tissue evidence="1">Shoot tissue taken approximately 20 cm above the soil surface</tissue>
    </source>
</reference>
<reference evidence="1" key="1">
    <citation type="submission" date="2014-09" db="EMBL/GenBank/DDBJ databases">
        <authorList>
            <person name="Magalhaes I.L.F."/>
            <person name="Oliveira U."/>
            <person name="Santos F.R."/>
            <person name="Vidigal T.H.D.A."/>
            <person name="Brescovit A.D."/>
            <person name="Santos A.J."/>
        </authorList>
    </citation>
    <scope>NUCLEOTIDE SEQUENCE</scope>
    <source>
        <tissue evidence="1">Shoot tissue taken approximately 20 cm above the soil surface</tissue>
    </source>
</reference>
<sequence>MPGPCSQVGRQLHWAPGILGVQCCWWWYWFWTWFTAVGAPLSRLWQEV</sequence>
<accession>A0A0A9EFR7</accession>
<name>A0A0A9EFR7_ARUDO</name>